<proteinExistence type="inferred from homology"/>
<dbReference type="Proteomes" id="UP000264883">
    <property type="component" value="Chromosome"/>
</dbReference>
<dbReference type="PANTHER" id="PTHR33909:SF1">
    <property type="entry name" value="SEC TRANSLOCON ACCESSORY COMPLEX SUBUNIT YAJC"/>
    <property type="match status" value="1"/>
</dbReference>
<dbReference type="NCBIfam" id="TIGR00739">
    <property type="entry name" value="yajC"/>
    <property type="match status" value="1"/>
</dbReference>
<keyword evidence="7 10" id="KW-1133">Transmembrane helix</keyword>
<dbReference type="RefSeq" id="WP_207652792.1">
    <property type="nucleotide sequence ID" value="NZ_CP016786.1"/>
</dbReference>
<keyword evidence="9 10" id="KW-0472">Membrane</keyword>
<dbReference type="InterPro" id="IPR003849">
    <property type="entry name" value="Preprotein_translocase_YajC"/>
</dbReference>
<keyword evidence="6" id="KW-0653">Protein transport</keyword>
<name>A0A343J9S1_9CLOT</name>
<dbReference type="PANTHER" id="PTHR33909">
    <property type="entry name" value="SEC TRANSLOCON ACCESSORY COMPLEX SUBUNIT YAJC"/>
    <property type="match status" value="1"/>
</dbReference>
<keyword evidence="4" id="KW-1003">Cell membrane</keyword>
<dbReference type="KEGG" id="cia:BEN51_01880"/>
<evidence type="ECO:0000256" key="4">
    <source>
        <dbReference type="ARBA" id="ARBA00022475"/>
    </source>
</evidence>
<evidence type="ECO:0000256" key="6">
    <source>
        <dbReference type="ARBA" id="ARBA00022927"/>
    </source>
</evidence>
<dbReference type="SMART" id="SM01323">
    <property type="entry name" value="YajC"/>
    <property type="match status" value="1"/>
</dbReference>
<keyword evidence="5 10" id="KW-0812">Transmembrane</keyword>
<dbReference type="Pfam" id="PF02699">
    <property type="entry name" value="YajC"/>
    <property type="match status" value="1"/>
</dbReference>
<protein>
    <submittedName>
        <fullName evidence="11">Preprotein translocase subunit YajC</fullName>
    </submittedName>
</protein>
<accession>A0A343J9S1</accession>
<evidence type="ECO:0000256" key="3">
    <source>
        <dbReference type="ARBA" id="ARBA00022448"/>
    </source>
</evidence>
<evidence type="ECO:0000256" key="2">
    <source>
        <dbReference type="ARBA" id="ARBA00006742"/>
    </source>
</evidence>
<dbReference type="GO" id="GO:0005886">
    <property type="term" value="C:plasma membrane"/>
    <property type="evidence" value="ECO:0007669"/>
    <property type="project" value="UniProtKB-SubCell"/>
</dbReference>
<evidence type="ECO:0000256" key="7">
    <source>
        <dbReference type="ARBA" id="ARBA00022989"/>
    </source>
</evidence>
<keyword evidence="12" id="KW-1185">Reference proteome</keyword>
<evidence type="ECO:0000256" key="8">
    <source>
        <dbReference type="ARBA" id="ARBA00023010"/>
    </source>
</evidence>
<evidence type="ECO:0000256" key="10">
    <source>
        <dbReference type="SAM" id="Phobius"/>
    </source>
</evidence>
<comment type="subcellular location">
    <subcellularLocation>
        <location evidence="1">Cell membrane</location>
        <topology evidence="1">Single-pass membrane protein</topology>
    </subcellularLocation>
</comment>
<evidence type="ECO:0000256" key="5">
    <source>
        <dbReference type="ARBA" id="ARBA00022692"/>
    </source>
</evidence>
<sequence length="92" mass="10237">MINWEVVLWTCITVGVLVGIAALILTFISARNIKKRTSQLKEVHVELKTGMNVMFCGGIYGKVVKVKEDTVEIEIAKNTVITVSRYAIQSIL</sequence>
<gene>
    <name evidence="11" type="ORF">BEN51_01880</name>
</gene>
<evidence type="ECO:0000313" key="12">
    <source>
        <dbReference type="Proteomes" id="UP000264883"/>
    </source>
</evidence>
<evidence type="ECO:0000256" key="9">
    <source>
        <dbReference type="ARBA" id="ARBA00023136"/>
    </source>
</evidence>
<reference evidence="11 12" key="1">
    <citation type="submission" date="2016-08" db="EMBL/GenBank/DDBJ databases">
        <title>Complete Genome Sequence Of The Indigo Reducing Clostridium isatidis DSM15098.</title>
        <authorList>
            <person name="Little G.T."/>
            <person name="Minton N.P."/>
        </authorList>
    </citation>
    <scope>NUCLEOTIDE SEQUENCE [LARGE SCALE GENOMIC DNA]</scope>
    <source>
        <strain evidence="11 12">DSM 15098</strain>
    </source>
</reference>
<organism evidence="11 12">
    <name type="scientific">Clostridium isatidis</name>
    <dbReference type="NCBI Taxonomy" id="182773"/>
    <lineage>
        <taxon>Bacteria</taxon>
        <taxon>Bacillati</taxon>
        <taxon>Bacillota</taxon>
        <taxon>Clostridia</taxon>
        <taxon>Eubacteriales</taxon>
        <taxon>Clostridiaceae</taxon>
        <taxon>Clostridium</taxon>
    </lineage>
</organism>
<evidence type="ECO:0000313" key="11">
    <source>
        <dbReference type="EMBL" id="ASW42279.1"/>
    </source>
</evidence>
<comment type="similarity">
    <text evidence="2">Belongs to the YajC family.</text>
</comment>
<dbReference type="GO" id="GO:0015031">
    <property type="term" value="P:protein transport"/>
    <property type="evidence" value="ECO:0007669"/>
    <property type="project" value="UniProtKB-KW"/>
</dbReference>
<keyword evidence="8" id="KW-0811">Translocation</keyword>
<keyword evidence="3" id="KW-0813">Transport</keyword>
<evidence type="ECO:0000256" key="1">
    <source>
        <dbReference type="ARBA" id="ARBA00004162"/>
    </source>
</evidence>
<dbReference type="AlphaFoldDB" id="A0A343J9S1"/>
<feature type="transmembrane region" description="Helical" evidence="10">
    <location>
        <begin position="6"/>
        <end position="28"/>
    </location>
</feature>
<dbReference type="EMBL" id="CP016786">
    <property type="protein sequence ID" value="ASW42279.1"/>
    <property type="molecule type" value="Genomic_DNA"/>
</dbReference>